<evidence type="ECO:0000256" key="2">
    <source>
        <dbReference type="ARBA" id="ARBA00024900"/>
    </source>
</evidence>
<dbReference type="EMBL" id="LN679998">
    <property type="protein sequence ID" value="CEJ74162.1"/>
    <property type="molecule type" value="Genomic_DNA"/>
</dbReference>
<keyword evidence="6" id="KW-1185">Reference proteome</keyword>
<dbReference type="PANTHER" id="PTHR10003">
    <property type="entry name" value="SUPEROXIDE DISMUTASE CU-ZN -RELATED"/>
    <property type="match status" value="1"/>
</dbReference>
<name>A0ABM9RQ71_PARSO</name>
<proteinExistence type="inferred from homology"/>
<keyword evidence="3 5" id="KW-0560">Oxidoreductase</keyword>
<feature type="domain" description="Superoxide dismutase copper/zinc binding" evidence="4">
    <location>
        <begin position="38"/>
        <end position="165"/>
    </location>
</feature>
<evidence type="ECO:0000313" key="6">
    <source>
        <dbReference type="Proteomes" id="UP000032811"/>
    </source>
</evidence>
<comment type="cofactor">
    <cofactor evidence="3">
        <name>Cu cation</name>
        <dbReference type="ChEBI" id="CHEBI:23378"/>
    </cofactor>
    <text evidence="3">Binds 1 copper ion per subunit.</text>
</comment>
<dbReference type="InterPro" id="IPR024134">
    <property type="entry name" value="SOD_Cu/Zn_/chaperone"/>
</dbReference>
<dbReference type="Pfam" id="PF00080">
    <property type="entry name" value="Sod_Cu"/>
    <property type="match status" value="1"/>
</dbReference>
<evidence type="ECO:0000256" key="3">
    <source>
        <dbReference type="RuleBase" id="RU000393"/>
    </source>
</evidence>
<dbReference type="GO" id="GO:0004784">
    <property type="term" value="F:superoxide dismutase activity"/>
    <property type="evidence" value="ECO:0007669"/>
    <property type="project" value="UniProtKB-EC"/>
</dbReference>
<keyword evidence="3" id="KW-0862">Zinc</keyword>
<protein>
    <recommendedName>
        <fullName evidence="3">Superoxide dismutase [Cu-Zn]</fullName>
        <ecNumber evidence="3">1.15.1.1</ecNumber>
    </recommendedName>
</protein>
<evidence type="ECO:0000256" key="1">
    <source>
        <dbReference type="ARBA" id="ARBA00010457"/>
    </source>
</evidence>
<comment type="function">
    <text evidence="2">Destroys radicals which are normally produced within the cells and which are toxic to biological systems. May play a role in favoring mycobacterial survival in phagocytes.</text>
</comment>
<keyword evidence="3" id="KW-0479">Metal-binding</keyword>
<dbReference type="Proteomes" id="UP000032811">
    <property type="component" value="Chromosome 1"/>
</dbReference>
<organism evidence="5 6">
    <name type="scientific">Paraclostridium sordellii</name>
    <name type="common">Clostridium sordellii</name>
    <dbReference type="NCBI Taxonomy" id="1505"/>
    <lineage>
        <taxon>Bacteria</taxon>
        <taxon>Bacillati</taxon>
        <taxon>Bacillota</taxon>
        <taxon>Clostridia</taxon>
        <taxon>Peptostreptococcales</taxon>
        <taxon>Peptostreptococcaceae</taxon>
        <taxon>Paraclostridium</taxon>
    </lineage>
</organism>
<gene>
    <name evidence="5" type="ORF">ATCC9714_20501</name>
</gene>
<keyword evidence="3" id="KW-0186">Copper</keyword>
<dbReference type="PROSITE" id="PS00332">
    <property type="entry name" value="SOD_CU_ZN_2"/>
    <property type="match status" value="1"/>
</dbReference>
<dbReference type="SUPFAM" id="SSF49329">
    <property type="entry name" value="Cu,Zn superoxide dismutase-like"/>
    <property type="match status" value="1"/>
</dbReference>
<dbReference type="EC" id="1.15.1.1" evidence="3"/>
<dbReference type="Gene3D" id="2.60.40.200">
    <property type="entry name" value="Superoxide dismutase, copper/zinc binding domain"/>
    <property type="match status" value="1"/>
</dbReference>
<dbReference type="GeneID" id="97537886"/>
<dbReference type="InterPro" id="IPR001424">
    <property type="entry name" value="SOD_Cu_Zn_dom"/>
</dbReference>
<comment type="similarity">
    <text evidence="1 3">Belongs to the Cu-Zn superoxide dismutase family.</text>
</comment>
<dbReference type="RefSeq" id="WP_021125648.1">
    <property type="nucleotide sequence ID" value="NZ_CDLJ01000002.1"/>
</dbReference>
<evidence type="ECO:0000259" key="4">
    <source>
        <dbReference type="Pfam" id="PF00080"/>
    </source>
</evidence>
<reference evidence="5 6" key="1">
    <citation type="submission" date="2014-11" db="EMBL/GenBank/DDBJ databases">
        <authorList>
            <person name="Aslett M.A."/>
            <person name="De Silva N."/>
        </authorList>
    </citation>
    <scope>NUCLEOTIDE SEQUENCE [LARGE SCALE GENOMIC DNA]</scope>
    <source>
        <strain evidence="5 6">ATCC9714</strain>
    </source>
</reference>
<accession>A0ABM9RQ71</accession>
<comment type="catalytic activity">
    <reaction evidence="3">
        <text>2 superoxide + 2 H(+) = H2O2 + O2</text>
        <dbReference type="Rhea" id="RHEA:20696"/>
        <dbReference type="ChEBI" id="CHEBI:15378"/>
        <dbReference type="ChEBI" id="CHEBI:15379"/>
        <dbReference type="ChEBI" id="CHEBI:16240"/>
        <dbReference type="ChEBI" id="CHEBI:18421"/>
        <dbReference type="EC" id="1.15.1.1"/>
    </reaction>
</comment>
<comment type="cofactor">
    <cofactor evidence="3">
        <name>Zn(2+)</name>
        <dbReference type="ChEBI" id="CHEBI:29105"/>
    </cofactor>
    <text evidence="3">Binds 1 zinc ion per subunit.</text>
</comment>
<dbReference type="InterPro" id="IPR036423">
    <property type="entry name" value="SOD-like_Cu/Zn_dom_sf"/>
</dbReference>
<sequence length="171" mass="18716">MDNSCKKYDINKMFSNYNPSKPDAYAKIKGGPLAPCIKGIIYLYQLEEGVYLKAYITGIPNINNQKSSFHGLHIHEVGDCTVGNESDPFTAAKSHYNPTNEEHPMHAGDLPPILSADGIGILSTFTNRFTVNEIIGKSFILHKGYDDFTTQPAGNAGSRLACGVITAYSRQ</sequence>
<dbReference type="InterPro" id="IPR018152">
    <property type="entry name" value="SOD_Cu/Zn_BS"/>
</dbReference>
<evidence type="ECO:0000313" key="5">
    <source>
        <dbReference type="EMBL" id="CEJ74162.1"/>
    </source>
</evidence>